<protein>
    <submittedName>
        <fullName evidence="1">Uncharacterized protein</fullName>
    </submittedName>
</protein>
<name>A0A0F9BKF7_9ZZZZ</name>
<gene>
    <name evidence="1" type="ORF">LCGC14_2716360</name>
</gene>
<sequence>MSKDSRFGKKHDMRHLSCRLNICKHPPTIKPKGRFGFGVQQRAMKGSMITGIRTAREKIECIECGGFDAAVGRFKTKCYDCGLEIEHD</sequence>
<organism evidence="1">
    <name type="scientific">marine sediment metagenome</name>
    <dbReference type="NCBI Taxonomy" id="412755"/>
    <lineage>
        <taxon>unclassified sequences</taxon>
        <taxon>metagenomes</taxon>
        <taxon>ecological metagenomes</taxon>
    </lineage>
</organism>
<dbReference type="AlphaFoldDB" id="A0A0F9BKF7"/>
<evidence type="ECO:0000313" key="1">
    <source>
        <dbReference type="EMBL" id="KKK91099.1"/>
    </source>
</evidence>
<dbReference type="EMBL" id="LAZR01048803">
    <property type="protein sequence ID" value="KKK91099.1"/>
    <property type="molecule type" value="Genomic_DNA"/>
</dbReference>
<reference evidence="1" key="1">
    <citation type="journal article" date="2015" name="Nature">
        <title>Complex archaea that bridge the gap between prokaryotes and eukaryotes.</title>
        <authorList>
            <person name="Spang A."/>
            <person name="Saw J.H."/>
            <person name="Jorgensen S.L."/>
            <person name="Zaremba-Niedzwiedzka K."/>
            <person name="Martijn J."/>
            <person name="Lind A.E."/>
            <person name="van Eijk R."/>
            <person name="Schleper C."/>
            <person name="Guy L."/>
            <person name="Ettema T.J."/>
        </authorList>
    </citation>
    <scope>NUCLEOTIDE SEQUENCE</scope>
</reference>
<comment type="caution">
    <text evidence="1">The sequence shown here is derived from an EMBL/GenBank/DDBJ whole genome shotgun (WGS) entry which is preliminary data.</text>
</comment>
<proteinExistence type="predicted"/>
<accession>A0A0F9BKF7</accession>